<reference evidence="2 3" key="1">
    <citation type="submission" date="2015-01" db="EMBL/GenBank/DDBJ databases">
        <title>Evolution of Trichinella species and genotypes.</title>
        <authorList>
            <person name="Korhonen P.K."/>
            <person name="Edoardo P."/>
            <person name="Giuseppe L.R."/>
            <person name="Gasser R.B."/>
        </authorList>
    </citation>
    <scope>NUCLEOTIDE SEQUENCE [LARGE SCALE GENOMIC DNA]</scope>
    <source>
        <strain evidence="2">ISS470</strain>
    </source>
</reference>
<dbReference type="Proteomes" id="UP000054995">
    <property type="component" value="Unassembled WGS sequence"/>
</dbReference>
<dbReference type="OrthoDB" id="5919736at2759"/>
<dbReference type="AlphaFoldDB" id="A0A0V1FSS4"/>
<evidence type="ECO:0000256" key="1">
    <source>
        <dbReference type="SAM" id="MobiDB-lite"/>
    </source>
</evidence>
<gene>
    <name evidence="2" type="ORF">T4D_194</name>
</gene>
<feature type="region of interest" description="Disordered" evidence="1">
    <location>
        <begin position="385"/>
        <end position="411"/>
    </location>
</feature>
<accession>A0A0V1FSS4</accession>
<evidence type="ECO:0000313" key="2">
    <source>
        <dbReference type="EMBL" id="KRY89006.1"/>
    </source>
</evidence>
<evidence type="ECO:0000313" key="3">
    <source>
        <dbReference type="Proteomes" id="UP000054995"/>
    </source>
</evidence>
<feature type="compositionally biased region" description="Acidic residues" evidence="1">
    <location>
        <begin position="391"/>
        <end position="409"/>
    </location>
</feature>
<feature type="compositionally biased region" description="Basic and acidic residues" evidence="1">
    <location>
        <begin position="512"/>
        <end position="530"/>
    </location>
</feature>
<comment type="caution">
    <text evidence="2">The sequence shown here is derived from an EMBL/GenBank/DDBJ whole genome shotgun (WGS) entry which is preliminary data.</text>
</comment>
<name>A0A0V1FSS4_TRIPS</name>
<keyword evidence="3" id="KW-1185">Reference proteome</keyword>
<feature type="region of interest" description="Disordered" evidence="1">
    <location>
        <begin position="512"/>
        <end position="543"/>
    </location>
</feature>
<proteinExistence type="predicted"/>
<organism evidence="2 3">
    <name type="scientific">Trichinella pseudospiralis</name>
    <name type="common">Parasitic roundworm</name>
    <dbReference type="NCBI Taxonomy" id="6337"/>
    <lineage>
        <taxon>Eukaryota</taxon>
        <taxon>Metazoa</taxon>
        <taxon>Ecdysozoa</taxon>
        <taxon>Nematoda</taxon>
        <taxon>Enoplea</taxon>
        <taxon>Dorylaimia</taxon>
        <taxon>Trichinellida</taxon>
        <taxon>Trichinellidae</taxon>
        <taxon>Trichinella</taxon>
    </lineage>
</organism>
<protein>
    <submittedName>
        <fullName evidence="2">Uncharacterized protein</fullName>
    </submittedName>
</protein>
<dbReference type="EMBL" id="JYDT01000036">
    <property type="protein sequence ID" value="KRY89006.1"/>
    <property type="molecule type" value="Genomic_DNA"/>
</dbReference>
<sequence>MFIHNIINFCTIGKLERYYTPIACLKMLTLELCLSIVFLNKILTLNLYTGVGKRLNRKEYFTSSCSAVARTGCEFNMHSLHVLVSRYLTQQAEMTKLVETIEKMTDECRNFTNNIINVAASCMKFKRSLEQVLLEAERMHCLDECIDIESVCQPLLGLERFSCQLEEVQKIMHGCSERCWIHKEVLLKHKADADDYFNNLLCKELSKAEEAERRLEKFRDRKETEESDDRQPPTDNLLAEKLLEKFRDRVNALKCPIKLKEYFINDCLNETISLLITNLQPIQNLAVYNDITISNRMLDDQVLQDDHLDERKAQNDGCAFAPRKQKSKLNWMKRIVKGLFKRKRSKKEKEEESPEAHVELQQVYVEDMAAQNKHTDMEKASVVFPSGESLESNESEEPPQTEQNEESEREEFKWRMCRENTEFYTDEYEITEEKRYCFGIEEDEALKNESYVQRMYGNNDEDSFDSFPSNLSDLDLSVMTEEQTENVHKMIPCADSCLKELLQNYHSHNNKTIDEDYTRSEDDFKEKRNETNSSTIEDNSKFH</sequence>